<dbReference type="OrthoDB" id="3941538at2759"/>
<dbReference type="AlphaFoldDB" id="A0A9Q0GKL1"/>
<evidence type="ECO:0000256" key="1">
    <source>
        <dbReference type="PIRSR" id="PIRSR605019-1"/>
    </source>
</evidence>
<gene>
    <name evidence="2" type="ORF">NE237_000058</name>
</gene>
<dbReference type="Pfam" id="PF03352">
    <property type="entry name" value="Adenine_glyco"/>
    <property type="match status" value="1"/>
</dbReference>
<protein>
    <submittedName>
        <fullName evidence="2">Uncharacterized protein</fullName>
    </submittedName>
</protein>
<dbReference type="InterPro" id="IPR005019">
    <property type="entry name" value="Adenine_glyco"/>
</dbReference>
<reference evidence="2" key="1">
    <citation type="journal article" date="2023" name="Plant J.">
        <title>The genome of the king protea, Protea cynaroides.</title>
        <authorList>
            <person name="Chang J."/>
            <person name="Duong T.A."/>
            <person name="Schoeman C."/>
            <person name="Ma X."/>
            <person name="Roodt D."/>
            <person name="Barker N."/>
            <person name="Li Z."/>
            <person name="Van de Peer Y."/>
            <person name="Mizrachi E."/>
        </authorList>
    </citation>
    <scope>NUCLEOTIDE SEQUENCE</scope>
    <source>
        <tissue evidence="2">Young leaves</tissue>
    </source>
</reference>
<dbReference type="GO" id="GO:0008725">
    <property type="term" value="F:DNA-3-methyladenine glycosylase activity"/>
    <property type="evidence" value="ECO:0007669"/>
    <property type="project" value="InterPro"/>
</dbReference>
<feature type="binding site" evidence="1">
    <location>
        <position position="16"/>
    </location>
    <ligand>
        <name>Zn(2+)</name>
        <dbReference type="ChEBI" id="CHEBI:29105"/>
    </ligand>
</feature>
<dbReference type="InterPro" id="IPR011257">
    <property type="entry name" value="DNA_glycosylase"/>
</dbReference>
<dbReference type="PANTHER" id="PTHR31116">
    <property type="entry name" value="OS04G0501200 PROTEIN"/>
    <property type="match status" value="1"/>
</dbReference>
<dbReference type="SUPFAM" id="SSF48150">
    <property type="entry name" value="DNA-glycosylase"/>
    <property type="match status" value="1"/>
</dbReference>
<dbReference type="EMBL" id="JAMYWD010001040">
    <property type="protein sequence ID" value="KAJ4945371.1"/>
    <property type="molecule type" value="Genomic_DNA"/>
</dbReference>
<keyword evidence="3" id="KW-1185">Reference proteome</keyword>
<proteinExistence type="predicted"/>
<keyword evidence="1" id="KW-0862">Zinc</keyword>
<comment type="caution">
    <text evidence="2">The sequence shown here is derived from an EMBL/GenBank/DDBJ whole genome shotgun (WGS) entry which is preliminary data.</text>
</comment>
<sequence length="83" mass="9626">MSSTYFGFDPIYVSFHDEEWGVLVHDDQKLFEMLVLSKALTELSWPTILNRKDIFRIGSKDMPMLVSTWMQATQKKGGLIGIW</sequence>
<dbReference type="Proteomes" id="UP001141806">
    <property type="component" value="Unassembled WGS sequence"/>
</dbReference>
<dbReference type="PANTHER" id="PTHR31116:SF25">
    <property type="entry name" value="DNA GLYCOSYLASE SUPERFAMILY PROTEIN"/>
    <property type="match status" value="1"/>
</dbReference>
<accession>A0A9Q0GKL1</accession>
<dbReference type="GO" id="GO:0046872">
    <property type="term" value="F:metal ion binding"/>
    <property type="evidence" value="ECO:0007669"/>
    <property type="project" value="UniProtKB-KW"/>
</dbReference>
<name>A0A9Q0GKL1_9MAGN</name>
<keyword evidence="1" id="KW-0479">Metal-binding</keyword>
<evidence type="ECO:0000313" key="2">
    <source>
        <dbReference type="EMBL" id="KAJ4945371.1"/>
    </source>
</evidence>
<organism evidence="2 3">
    <name type="scientific">Protea cynaroides</name>
    <dbReference type="NCBI Taxonomy" id="273540"/>
    <lineage>
        <taxon>Eukaryota</taxon>
        <taxon>Viridiplantae</taxon>
        <taxon>Streptophyta</taxon>
        <taxon>Embryophyta</taxon>
        <taxon>Tracheophyta</taxon>
        <taxon>Spermatophyta</taxon>
        <taxon>Magnoliopsida</taxon>
        <taxon>Proteales</taxon>
        <taxon>Proteaceae</taxon>
        <taxon>Protea</taxon>
    </lineage>
</organism>
<dbReference type="Gene3D" id="1.10.340.30">
    <property type="entry name" value="Hypothetical protein, domain 2"/>
    <property type="match status" value="1"/>
</dbReference>
<evidence type="ECO:0000313" key="3">
    <source>
        <dbReference type="Proteomes" id="UP001141806"/>
    </source>
</evidence>
<dbReference type="GO" id="GO:0006284">
    <property type="term" value="P:base-excision repair"/>
    <property type="evidence" value="ECO:0007669"/>
    <property type="project" value="InterPro"/>
</dbReference>